<gene>
    <name evidence="7" type="ORF">C8N31_101404</name>
</gene>
<dbReference type="Proteomes" id="UP000244092">
    <property type="component" value="Unassembled WGS sequence"/>
</dbReference>
<keyword evidence="2 5" id="KW-0812">Transmembrane</keyword>
<evidence type="ECO:0000256" key="4">
    <source>
        <dbReference type="ARBA" id="ARBA00023136"/>
    </source>
</evidence>
<proteinExistence type="predicted"/>
<evidence type="ECO:0000256" key="5">
    <source>
        <dbReference type="SAM" id="Phobius"/>
    </source>
</evidence>
<comment type="caution">
    <text evidence="7">The sequence shown here is derived from an EMBL/GenBank/DDBJ whole genome shotgun (WGS) entry which is preliminary data.</text>
</comment>
<dbReference type="PANTHER" id="PTHR11863">
    <property type="entry name" value="STEROL DESATURASE"/>
    <property type="match status" value="1"/>
</dbReference>
<evidence type="ECO:0000259" key="6">
    <source>
        <dbReference type="Pfam" id="PF04116"/>
    </source>
</evidence>
<feature type="domain" description="Fatty acid hydroxylase" evidence="6">
    <location>
        <begin position="175"/>
        <end position="302"/>
    </location>
</feature>
<dbReference type="GO" id="GO:0008610">
    <property type="term" value="P:lipid biosynthetic process"/>
    <property type="evidence" value="ECO:0007669"/>
    <property type="project" value="InterPro"/>
</dbReference>
<dbReference type="Pfam" id="PF04116">
    <property type="entry name" value="FA_hydroxylase"/>
    <property type="match status" value="1"/>
</dbReference>
<keyword evidence="4 5" id="KW-0472">Membrane</keyword>
<dbReference type="InterPro" id="IPR050307">
    <property type="entry name" value="Sterol_Desaturase_Related"/>
</dbReference>
<feature type="transmembrane region" description="Helical" evidence="5">
    <location>
        <begin position="167"/>
        <end position="186"/>
    </location>
</feature>
<name>A0A2T6CJT2_9RHOB</name>
<dbReference type="AlphaFoldDB" id="A0A2T6CJT2"/>
<evidence type="ECO:0000313" key="7">
    <source>
        <dbReference type="EMBL" id="PTX75744.1"/>
    </source>
</evidence>
<dbReference type="EMBL" id="QBKU01000001">
    <property type="protein sequence ID" value="PTX75744.1"/>
    <property type="molecule type" value="Genomic_DNA"/>
</dbReference>
<keyword evidence="3 5" id="KW-1133">Transmembrane helix</keyword>
<accession>A0A2T6CJT2</accession>
<feature type="transmembrane region" description="Helical" evidence="5">
    <location>
        <begin position="131"/>
        <end position="152"/>
    </location>
</feature>
<protein>
    <submittedName>
        <fullName evidence="7">C-5 sterol desaturase</fullName>
    </submittedName>
</protein>
<organism evidence="7 8">
    <name type="scientific">Sulfitobacter mediterraneus</name>
    <dbReference type="NCBI Taxonomy" id="83219"/>
    <lineage>
        <taxon>Bacteria</taxon>
        <taxon>Pseudomonadati</taxon>
        <taxon>Pseudomonadota</taxon>
        <taxon>Alphaproteobacteria</taxon>
        <taxon>Rhodobacterales</taxon>
        <taxon>Roseobacteraceae</taxon>
        <taxon>Sulfitobacter</taxon>
    </lineage>
</organism>
<comment type="subcellular location">
    <subcellularLocation>
        <location evidence="1">Membrane</location>
    </subcellularLocation>
</comment>
<dbReference type="GO" id="GO:0005506">
    <property type="term" value="F:iron ion binding"/>
    <property type="evidence" value="ECO:0007669"/>
    <property type="project" value="InterPro"/>
</dbReference>
<dbReference type="GO" id="GO:0016020">
    <property type="term" value="C:membrane"/>
    <property type="evidence" value="ECO:0007669"/>
    <property type="project" value="UniProtKB-SubCell"/>
</dbReference>
<evidence type="ECO:0000256" key="3">
    <source>
        <dbReference type="ARBA" id="ARBA00022989"/>
    </source>
</evidence>
<evidence type="ECO:0000313" key="8">
    <source>
        <dbReference type="Proteomes" id="UP000244092"/>
    </source>
</evidence>
<feature type="transmembrane region" description="Helical" evidence="5">
    <location>
        <begin position="34"/>
        <end position="59"/>
    </location>
</feature>
<dbReference type="OrthoDB" id="9770329at2"/>
<dbReference type="GO" id="GO:0016491">
    <property type="term" value="F:oxidoreductase activity"/>
    <property type="evidence" value="ECO:0007669"/>
    <property type="project" value="InterPro"/>
</dbReference>
<dbReference type="InterPro" id="IPR006694">
    <property type="entry name" value="Fatty_acid_hydroxylase"/>
</dbReference>
<evidence type="ECO:0000256" key="2">
    <source>
        <dbReference type="ARBA" id="ARBA00022692"/>
    </source>
</evidence>
<feature type="transmembrane region" description="Helical" evidence="5">
    <location>
        <begin position="71"/>
        <end position="96"/>
    </location>
</feature>
<feature type="transmembrane region" description="Helical" evidence="5">
    <location>
        <begin position="246"/>
        <end position="265"/>
    </location>
</feature>
<evidence type="ECO:0000256" key="1">
    <source>
        <dbReference type="ARBA" id="ARBA00004370"/>
    </source>
</evidence>
<sequence>MSDTRREWNHEPDLPLQVSPLWQWPPKPLHVFKWYAGAWFFFTINVAILGLAFGSYFWLSPQLDQTRTLDLSWASLIFLRNFVLFVIVAGGLHLWFHTYAVQGQDKKYDPRPFPRKGRMFSFNSQVLDNMFWSLASGVTIWSGFEVLLWWALSNGYAPLTSFAQTPVWFIAFFFFVPVWESFYFYWIHRLLHSNLLYRFHALHHRNTDVGPWSGLSMHPLEHLMFFGTVAIHFVLPTHPVHVIFHLMYYALYAVTTHTGFEGLWFRNLKRVHLGMFHHQIHHRYFEVNYGSLDVPWDKVFGSFHDGTPEGKTRMKERLRSRKR</sequence>
<reference evidence="7 8" key="1">
    <citation type="submission" date="2018-04" db="EMBL/GenBank/DDBJ databases">
        <title>Genomic Encyclopedia of Archaeal and Bacterial Type Strains, Phase II (KMG-II): from individual species to whole genera.</title>
        <authorList>
            <person name="Goeker M."/>
        </authorList>
    </citation>
    <scope>NUCLEOTIDE SEQUENCE [LARGE SCALE GENOMIC DNA]</scope>
    <source>
        <strain evidence="7 8">DSM 12244</strain>
    </source>
</reference>